<dbReference type="Pfam" id="PF23282">
    <property type="entry name" value="WHD_ROQ1"/>
    <property type="match status" value="1"/>
</dbReference>
<protein>
    <recommendedName>
        <fullName evidence="5">TIR domain-containing protein</fullName>
    </recommendedName>
</protein>
<dbReference type="GO" id="GO:0051707">
    <property type="term" value="P:response to other organism"/>
    <property type="evidence" value="ECO:0007669"/>
    <property type="project" value="UniProtKB-ARBA"/>
</dbReference>
<keyword evidence="1" id="KW-0433">Leucine-rich repeat</keyword>
<dbReference type="PANTHER" id="PTHR11017">
    <property type="entry name" value="LEUCINE-RICH REPEAT-CONTAINING PROTEIN"/>
    <property type="match status" value="1"/>
</dbReference>
<dbReference type="EMBL" id="JBJKBG010000003">
    <property type="protein sequence ID" value="KAL3746810.1"/>
    <property type="molecule type" value="Genomic_DNA"/>
</dbReference>
<dbReference type="InterPro" id="IPR055414">
    <property type="entry name" value="LRR_R13L4/SHOC2-like"/>
</dbReference>
<evidence type="ECO:0000313" key="6">
    <source>
        <dbReference type="EMBL" id="KAL3746810.1"/>
    </source>
</evidence>
<keyword evidence="2" id="KW-0677">Repeat</keyword>
<dbReference type="InterPro" id="IPR027417">
    <property type="entry name" value="P-loop_NTPase"/>
</dbReference>
<keyword evidence="7" id="KW-1185">Reference proteome</keyword>
<sequence>MTNSEAGMSSDVAPASGCEYQVFLNFRGPDTRHGFTDFLYHGLIDAGVHVFKDEDELRVGEVIGGNLLRAINSSKIYIPIFSATYASSKWCLRELTHIVDNMSKFEGQKSILPIFLDVEPEDVKLKTPRYANAFLEHANKFRHEVEVWRKALAEVDEIKGWNVKMDQSHATIIKSVVKKVLEKLELKQKSVTEHLVGLDDRVKHLIELLDVNHRDVRLIGIYGMGGIGKTTIAKVIFNKLSSLFGKCCSFLEDVRESMLTKDGILQLQKKLLSDIVDYEYAEGVKDGEEGMRRIGETLSTKKVLVVLDDVDNKDHIKKLIGNKSLHSGSRIIITTRNITILQVQGFKDNIIPYEMLKMDDALALQLFCQHAFGKDFPLDDYLGLSNEIVSITGGLPLAIEVIGSLLNWKNKAFWKETLVKLRNVPEEEILKKLQISYDDLDEYQQQIFLDIACFFLNESKTDAIYMWTDCQLYPERGIDVLTNKCLIKIVDTNKFWMHNQLVDMARQIVRQESPSDLSKRSRLWITKEAVEIIRTEERKDKVQALEINEWDGYIQITNEEFERLQNLRLLKLCNGTYVGDFAKCHSKLRWISWQPFGDFQADNLYLDHLVVFKLGMNFFTDDSKAWNLIKRAQNLKVLSLTECEGITTIPDFSKCLGLERLTLIGCNNVKSFESFIAELHLLIELEIVDCVSLTDLPEEVGALVKLKHFSLRGCYGIRELPSSLGNLTSLIELDLSYTRIRELPNFIYKLKSLRTLLSPKYGSSSPKHHVWHLPSGISMLGNLEVLDLSWHNEMRDEIPIEIGELSYLRILNLNHTGISKIPRTISRLHHLQTLNLWGCHSIQVLPELPASLTCLLLESMSLVSVPNLSNLTNLVELHLHGGSWHSKKSNPLTVCNLRWIGKLSRLKKLQLSLLNVPTPPELASLSYLEELVLRQLDPKPILQLPSSAWTWRNLLTLEIGCCEVEDIPLKGFPRLEKFIVETCVWLQRLFIPLELERLREVDVSNCQELVEIQVVGLLKSLEFLYIYECKNLIRISGLSYLKNLETLRIKQCYVLTNVEGLDELESLTSLEVESCMSLRWLIDASCKKIPDDCLVEIKWCGAYLKDSNTSSFGMSMKHYREEILLSTSNKMEHPFIIRFHLGVRKPSEGFEFAGGILREKKDVTPDSVTYKGLIADIKGFGFRTKRMWYETPGEYHELIIEIKSDEQVKGMAQLASKRGLIHLYVEGGVDSEWEGEYDDELMEMLREEWRMKIDVYSDEDGAEWDVSGPDEYSDFASVGNSETDGTSSIDDFQSEPGNAKCFEDTGNRRQMRDRRIWHYGSVARRKTARMENRKKDNDESWEPANQNDVLRSSCQRCQGAEHDEKSCKATTEVEDQRHLSPVSTEDLHYLNCAVLKTYVEFLTWSRSREIELWQLTNYLRKQAEEVGPYVRHPQEGILQKEAEDGI</sequence>
<dbReference type="InterPro" id="IPR036390">
    <property type="entry name" value="WH_DNA-bd_sf"/>
</dbReference>
<evidence type="ECO:0000313" key="7">
    <source>
        <dbReference type="Proteomes" id="UP001634007"/>
    </source>
</evidence>
<proteinExistence type="predicted"/>
<feature type="domain" description="TIR" evidence="5">
    <location>
        <begin position="18"/>
        <end position="184"/>
    </location>
</feature>
<dbReference type="InterPro" id="IPR035897">
    <property type="entry name" value="Toll_tir_struct_dom_sf"/>
</dbReference>
<dbReference type="InterPro" id="IPR044974">
    <property type="entry name" value="Disease_R_plants"/>
</dbReference>
<dbReference type="InterPro" id="IPR002182">
    <property type="entry name" value="NB-ARC"/>
</dbReference>
<dbReference type="InterPro" id="IPR032675">
    <property type="entry name" value="LRR_dom_sf"/>
</dbReference>
<accession>A0ABD3L4K8</accession>
<dbReference type="Proteomes" id="UP001634007">
    <property type="component" value="Unassembled WGS sequence"/>
</dbReference>
<dbReference type="InterPro" id="IPR042197">
    <property type="entry name" value="Apaf_helical"/>
</dbReference>
<keyword evidence="3" id="KW-0611">Plant defense</keyword>
<dbReference type="PANTHER" id="PTHR11017:SF570">
    <property type="entry name" value="DISEASE RESISTANCE PROTEIN (TIR-NBS CLASS)-RELATED"/>
    <property type="match status" value="1"/>
</dbReference>
<organism evidence="6 7">
    <name type="scientific">Eucalyptus globulus</name>
    <name type="common">Tasmanian blue gum</name>
    <dbReference type="NCBI Taxonomy" id="34317"/>
    <lineage>
        <taxon>Eukaryota</taxon>
        <taxon>Viridiplantae</taxon>
        <taxon>Streptophyta</taxon>
        <taxon>Embryophyta</taxon>
        <taxon>Tracheophyta</taxon>
        <taxon>Spermatophyta</taxon>
        <taxon>Magnoliopsida</taxon>
        <taxon>eudicotyledons</taxon>
        <taxon>Gunneridae</taxon>
        <taxon>Pentapetalae</taxon>
        <taxon>rosids</taxon>
        <taxon>malvids</taxon>
        <taxon>Myrtales</taxon>
        <taxon>Myrtaceae</taxon>
        <taxon>Myrtoideae</taxon>
        <taxon>Eucalypteae</taxon>
        <taxon>Eucalyptus</taxon>
    </lineage>
</organism>
<evidence type="ECO:0000259" key="5">
    <source>
        <dbReference type="PROSITE" id="PS50104"/>
    </source>
</evidence>
<dbReference type="PROSITE" id="PS50104">
    <property type="entry name" value="TIR"/>
    <property type="match status" value="1"/>
</dbReference>
<dbReference type="Pfam" id="PF01582">
    <property type="entry name" value="TIR"/>
    <property type="match status" value="1"/>
</dbReference>
<feature type="compositionally biased region" description="Basic and acidic residues" evidence="4">
    <location>
        <begin position="1328"/>
        <end position="1338"/>
    </location>
</feature>
<comment type="caution">
    <text evidence="6">The sequence shown here is derived from an EMBL/GenBank/DDBJ whole genome shotgun (WGS) entry which is preliminary data.</text>
</comment>
<reference evidence="6 7" key="1">
    <citation type="submission" date="2024-11" db="EMBL/GenBank/DDBJ databases">
        <title>Chromosome-level genome assembly of Eucalyptus globulus Labill. provides insights into its genome evolution.</title>
        <authorList>
            <person name="Li X."/>
        </authorList>
    </citation>
    <scope>NUCLEOTIDE SEQUENCE [LARGE SCALE GENOMIC DNA]</scope>
    <source>
        <strain evidence="6">CL2024</strain>
        <tissue evidence="6">Fresh tender leaves</tissue>
    </source>
</reference>
<evidence type="ECO:0000256" key="1">
    <source>
        <dbReference type="ARBA" id="ARBA00022614"/>
    </source>
</evidence>
<dbReference type="SUPFAM" id="SSF52200">
    <property type="entry name" value="Toll/Interleukin receptor TIR domain"/>
    <property type="match status" value="1"/>
</dbReference>
<dbReference type="Gene3D" id="1.10.8.430">
    <property type="entry name" value="Helical domain of apoptotic protease-activating factors"/>
    <property type="match status" value="1"/>
</dbReference>
<evidence type="ECO:0000256" key="4">
    <source>
        <dbReference type="SAM" id="MobiDB-lite"/>
    </source>
</evidence>
<dbReference type="Gene3D" id="3.40.50.10140">
    <property type="entry name" value="Toll/interleukin-1 receptor homology (TIR) domain"/>
    <property type="match status" value="1"/>
</dbReference>
<dbReference type="InterPro" id="IPR003591">
    <property type="entry name" value="Leu-rich_rpt_typical-subtyp"/>
</dbReference>
<dbReference type="Pfam" id="PF23598">
    <property type="entry name" value="LRR_14"/>
    <property type="match status" value="1"/>
</dbReference>
<dbReference type="PRINTS" id="PR00364">
    <property type="entry name" value="DISEASERSIST"/>
</dbReference>
<dbReference type="Gene3D" id="3.40.50.300">
    <property type="entry name" value="P-loop containing nucleotide triphosphate hydrolases"/>
    <property type="match status" value="1"/>
</dbReference>
<dbReference type="InterPro" id="IPR000157">
    <property type="entry name" value="TIR_dom"/>
</dbReference>
<dbReference type="Pfam" id="PF00931">
    <property type="entry name" value="NB-ARC"/>
    <property type="match status" value="1"/>
</dbReference>
<name>A0ABD3L4K8_EUCGL</name>
<dbReference type="SUPFAM" id="SSF52540">
    <property type="entry name" value="P-loop containing nucleoside triphosphate hydrolases"/>
    <property type="match status" value="1"/>
</dbReference>
<dbReference type="Gene3D" id="3.80.10.10">
    <property type="entry name" value="Ribonuclease Inhibitor"/>
    <property type="match status" value="4"/>
</dbReference>
<feature type="compositionally biased region" description="Polar residues" evidence="4">
    <location>
        <begin position="1279"/>
        <end position="1291"/>
    </location>
</feature>
<dbReference type="SUPFAM" id="SSF52058">
    <property type="entry name" value="L domain-like"/>
    <property type="match status" value="2"/>
</dbReference>
<dbReference type="InterPro" id="IPR058192">
    <property type="entry name" value="WHD_ROQ1-like"/>
</dbReference>
<gene>
    <name evidence="6" type="ORF">ACJRO7_015709</name>
</gene>
<dbReference type="SUPFAM" id="SSF46785">
    <property type="entry name" value="Winged helix' DNA-binding domain"/>
    <property type="match status" value="1"/>
</dbReference>
<dbReference type="SMART" id="SM00255">
    <property type="entry name" value="TIR"/>
    <property type="match status" value="1"/>
</dbReference>
<feature type="region of interest" description="Disordered" evidence="4">
    <location>
        <begin position="1279"/>
        <end position="1304"/>
    </location>
</feature>
<feature type="region of interest" description="Disordered" evidence="4">
    <location>
        <begin position="1327"/>
        <end position="1348"/>
    </location>
</feature>
<dbReference type="SMART" id="SM00369">
    <property type="entry name" value="LRR_TYP"/>
    <property type="match status" value="2"/>
</dbReference>
<evidence type="ECO:0000256" key="3">
    <source>
        <dbReference type="ARBA" id="ARBA00022821"/>
    </source>
</evidence>
<evidence type="ECO:0000256" key="2">
    <source>
        <dbReference type="ARBA" id="ARBA00022737"/>
    </source>
</evidence>
<dbReference type="GO" id="GO:0006952">
    <property type="term" value="P:defense response"/>
    <property type="evidence" value="ECO:0007669"/>
    <property type="project" value="UniProtKB-KW"/>
</dbReference>